<name>A0A8S3D6S7_9BILA</name>
<dbReference type="Proteomes" id="UP000681720">
    <property type="component" value="Unassembled WGS sequence"/>
</dbReference>
<dbReference type="EMBL" id="CAJOBJ010200691">
    <property type="protein sequence ID" value="CAF4982164.1"/>
    <property type="molecule type" value="Genomic_DNA"/>
</dbReference>
<comment type="caution">
    <text evidence="1">The sequence shown here is derived from an EMBL/GenBank/DDBJ whole genome shotgun (WGS) entry which is preliminary data.</text>
</comment>
<dbReference type="Gene3D" id="3.40.50.300">
    <property type="entry name" value="P-loop containing nucleotide triphosphate hydrolases"/>
    <property type="match status" value="1"/>
</dbReference>
<organism evidence="1 2">
    <name type="scientific">Rotaria magnacalcarata</name>
    <dbReference type="NCBI Taxonomy" id="392030"/>
    <lineage>
        <taxon>Eukaryota</taxon>
        <taxon>Metazoa</taxon>
        <taxon>Spiralia</taxon>
        <taxon>Gnathifera</taxon>
        <taxon>Rotifera</taxon>
        <taxon>Eurotatoria</taxon>
        <taxon>Bdelloidea</taxon>
        <taxon>Philodinida</taxon>
        <taxon>Philodinidae</taxon>
        <taxon>Rotaria</taxon>
    </lineage>
</organism>
<proteinExistence type="predicted"/>
<sequence length="54" mass="6191">TVLNRLETSDGQAHVIDPKAISKDDLYGFLDQNTRKIFIIDSTLYIEKEPELLI</sequence>
<protein>
    <submittedName>
        <fullName evidence="1">Uncharacterized protein</fullName>
    </submittedName>
</protein>
<reference evidence="1" key="1">
    <citation type="submission" date="2021-02" db="EMBL/GenBank/DDBJ databases">
        <authorList>
            <person name="Nowell W R."/>
        </authorList>
    </citation>
    <scope>NUCLEOTIDE SEQUENCE</scope>
</reference>
<dbReference type="InterPro" id="IPR027417">
    <property type="entry name" value="P-loop_NTPase"/>
</dbReference>
<gene>
    <name evidence="1" type="ORF">GIL414_LOCUS56107</name>
</gene>
<dbReference type="AlphaFoldDB" id="A0A8S3D6S7"/>
<evidence type="ECO:0000313" key="2">
    <source>
        <dbReference type="Proteomes" id="UP000681720"/>
    </source>
</evidence>
<accession>A0A8S3D6S7</accession>
<evidence type="ECO:0000313" key="1">
    <source>
        <dbReference type="EMBL" id="CAF4982164.1"/>
    </source>
</evidence>
<feature type="non-terminal residue" evidence="1">
    <location>
        <position position="1"/>
    </location>
</feature>